<organism evidence="5 6">
    <name type="scientific">Flavobacterium reichenbachii</name>
    <dbReference type="NCBI Taxonomy" id="362418"/>
    <lineage>
        <taxon>Bacteria</taxon>
        <taxon>Pseudomonadati</taxon>
        <taxon>Bacteroidota</taxon>
        <taxon>Flavobacteriia</taxon>
        <taxon>Flavobacteriales</taxon>
        <taxon>Flavobacteriaceae</taxon>
        <taxon>Flavobacterium</taxon>
    </lineage>
</organism>
<gene>
    <name evidence="5" type="ORF">IW19_20125</name>
</gene>
<evidence type="ECO:0000313" key="5">
    <source>
        <dbReference type="EMBL" id="KFF03219.1"/>
    </source>
</evidence>
<protein>
    <submittedName>
        <fullName evidence="5">Recombinase</fullName>
    </submittedName>
</protein>
<comment type="caution">
    <text evidence="5">The sequence shown here is derived from an EMBL/GenBank/DDBJ whole genome shotgun (WGS) entry which is preliminary data.</text>
</comment>
<sequence>MKQLAKTKVTVRLRKAEDREEWYVYIESYPVEVSGKKTPQRIREYLNRTVKTVEWDKQRTARTDAQGIKSYKPRRSDNGIIITRSETDREIMLYADGVRKIRQKEYDNTDLYSDAENLLVQQKEKAKEDFIKYIASVAAKRHARSSKSIMINWERTREFLKIYSKGRLMFSQIDGRMAEDFKLFLLAAPLGGGKKGILSRNTAARYFSIFKAALKQAFIDGYLTVDLSSKVRGIPEQESRREYLTIKELNGLAQTPCEKDVLKRAALFSALTGLRHSDIQKLRWKEISMEDGMAKLHFTQKKTRGVEYMPISEQALDLCGEPRLPGQLVFEDLMDPSWISRPLKKWVESAGIKKNITFHCFRHTFATLQLSSGTDIYTVSKMLGHTNVKTTQIYAKVIDEKKNRASKAIQLESLKKRAQ</sequence>
<evidence type="ECO:0000259" key="4">
    <source>
        <dbReference type="PROSITE" id="PS51898"/>
    </source>
</evidence>
<feature type="domain" description="Tyr recombinase" evidence="4">
    <location>
        <begin position="239"/>
        <end position="408"/>
    </location>
</feature>
<dbReference type="eggNOG" id="COG0582">
    <property type="taxonomic scope" value="Bacteria"/>
</dbReference>
<accession>A0A085ZFK5</accession>
<dbReference type="GO" id="GO:0006310">
    <property type="term" value="P:DNA recombination"/>
    <property type="evidence" value="ECO:0007669"/>
    <property type="project" value="UniProtKB-KW"/>
</dbReference>
<name>A0A085ZFK5_9FLAO</name>
<keyword evidence="3" id="KW-0233">DNA recombination</keyword>
<dbReference type="InterPro" id="IPR025269">
    <property type="entry name" value="SAM-like_dom"/>
</dbReference>
<dbReference type="PANTHER" id="PTHR30349:SF64">
    <property type="entry name" value="PROPHAGE INTEGRASE INTD-RELATED"/>
    <property type="match status" value="1"/>
</dbReference>
<dbReference type="PANTHER" id="PTHR30349">
    <property type="entry name" value="PHAGE INTEGRASE-RELATED"/>
    <property type="match status" value="1"/>
</dbReference>
<dbReference type="CDD" id="cd01185">
    <property type="entry name" value="INTN1_C_like"/>
    <property type="match status" value="1"/>
</dbReference>
<keyword evidence="6" id="KW-1185">Reference proteome</keyword>
<dbReference type="InterPro" id="IPR002104">
    <property type="entry name" value="Integrase_catalytic"/>
</dbReference>
<evidence type="ECO:0000313" key="6">
    <source>
        <dbReference type="Proteomes" id="UP000028715"/>
    </source>
</evidence>
<reference evidence="5 6" key="1">
    <citation type="submission" date="2014-07" db="EMBL/GenBank/DDBJ databases">
        <title>Genome of Flavobacterium reichenbachii LMG 25512.</title>
        <authorList>
            <person name="Stropko S.J."/>
            <person name="Pipes S.E."/>
            <person name="Newman J.D."/>
        </authorList>
    </citation>
    <scope>NUCLEOTIDE SEQUENCE [LARGE SCALE GENOMIC DNA]</scope>
    <source>
        <strain evidence="5 6">LMG 25512</strain>
    </source>
</reference>
<evidence type="ECO:0000256" key="3">
    <source>
        <dbReference type="ARBA" id="ARBA00023172"/>
    </source>
</evidence>
<dbReference type="Pfam" id="PF00589">
    <property type="entry name" value="Phage_integrase"/>
    <property type="match status" value="1"/>
</dbReference>
<dbReference type="Proteomes" id="UP000028715">
    <property type="component" value="Unassembled WGS sequence"/>
</dbReference>
<evidence type="ECO:0000256" key="2">
    <source>
        <dbReference type="ARBA" id="ARBA00023125"/>
    </source>
</evidence>
<dbReference type="InterPro" id="IPR011010">
    <property type="entry name" value="DNA_brk_join_enz"/>
</dbReference>
<dbReference type="Pfam" id="PF13102">
    <property type="entry name" value="Phage_int_SAM_5"/>
    <property type="match status" value="1"/>
</dbReference>
<dbReference type="Gene3D" id="1.10.443.10">
    <property type="entry name" value="Intergrase catalytic core"/>
    <property type="match status" value="1"/>
</dbReference>
<comment type="similarity">
    <text evidence="1">Belongs to the 'phage' integrase family.</text>
</comment>
<dbReference type="Gene3D" id="1.10.150.130">
    <property type="match status" value="1"/>
</dbReference>
<dbReference type="GO" id="GO:0003677">
    <property type="term" value="F:DNA binding"/>
    <property type="evidence" value="ECO:0007669"/>
    <property type="project" value="UniProtKB-KW"/>
</dbReference>
<dbReference type="InterPro" id="IPR010998">
    <property type="entry name" value="Integrase_recombinase_N"/>
</dbReference>
<dbReference type="EMBL" id="JPRL01000002">
    <property type="protein sequence ID" value="KFF03219.1"/>
    <property type="molecule type" value="Genomic_DNA"/>
</dbReference>
<proteinExistence type="inferred from homology"/>
<dbReference type="STRING" id="362418.IW19_20125"/>
<dbReference type="AlphaFoldDB" id="A0A085ZFK5"/>
<dbReference type="PROSITE" id="PS51898">
    <property type="entry name" value="TYR_RECOMBINASE"/>
    <property type="match status" value="1"/>
</dbReference>
<dbReference type="RefSeq" id="WP_035688592.1">
    <property type="nucleotide sequence ID" value="NZ_JPRL01000002.1"/>
</dbReference>
<dbReference type="SUPFAM" id="SSF56349">
    <property type="entry name" value="DNA breaking-rejoining enzymes"/>
    <property type="match status" value="1"/>
</dbReference>
<dbReference type="OrthoDB" id="9806835at2"/>
<dbReference type="InterPro" id="IPR013762">
    <property type="entry name" value="Integrase-like_cat_sf"/>
</dbReference>
<keyword evidence="2" id="KW-0238">DNA-binding</keyword>
<dbReference type="GO" id="GO:0015074">
    <property type="term" value="P:DNA integration"/>
    <property type="evidence" value="ECO:0007669"/>
    <property type="project" value="InterPro"/>
</dbReference>
<evidence type="ECO:0000256" key="1">
    <source>
        <dbReference type="ARBA" id="ARBA00008857"/>
    </source>
</evidence>
<dbReference type="InterPro" id="IPR050090">
    <property type="entry name" value="Tyrosine_recombinase_XerCD"/>
</dbReference>